<protein>
    <submittedName>
        <fullName evidence="1">Uncharacterized protein</fullName>
    </submittedName>
</protein>
<name>A0A0H5Q1E0_9ZZZZ</name>
<sequence>MPHPVYGKPKHELKTLEVNLELPGRSNGYQTSMVIRGRASTQRADLWVIREQWRPEDNERGLAASDALAHVILTALQDRPDSQSGVERSLIGEGWEDVPLPF</sequence>
<accession>A0A0H5Q1E0</accession>
<dbReference type="AlphaFoldDB" id="A0A0H5Q1E0"/>
<reference evidence="1" key="1">
    <citation type="submission" date="2015-06" db="EMBL/GenBank/DDBJ databases">
        <authorList>
            <person name="Joergensen T."/>
        </authorList>
    </citation>
    <scope>NUCLEOTIDE SEQUENCE</scope>
    <source>
        <strain evidence="1">RGRH0553</strain>
    </source>
</reference>
<proteinExistence type="predicted"/>
<reference evidence="1" key="2">
    <citation type="submission" date="2015-07" db="EMBL/GenBank/DDBJ databases">
        <title>Plasmids, circular viruses and viroids from rat gut.</title>
        <authorList>
            <person name="Jorgensen T.J."/>
            <person name="Hansen M.A."/>
            <person name="Xu Z."/>
            <person name="Tabak M.A."/>
            <person name="Sorensen S.J."/>
            <person name="Hansen L.H."/>
        </authorList>
    </citation>
    <scope>NUCLEOTIDE SEQUENCE</scope>
    <source>
        <strain evidence="1">RGRH0553</strain>
    </source>
</reference>
<dbReference type="EMBL" id="LN853186">
    <property type="protein sequence ID" value="CRY95225.1"/>
    <property type="molecule type" value="Genomic_DNA"/>
</dbReference>
<evidence type="ECO:0000313" key="1">
    <source>
        <dbReference type="EMBL" id="CRY95225.1"/>
    </source>
</evidence>
<organism evidence="1">
    <name type="scientific">uncultured prokaryote</name>
    <dbReference type="NCBI Taxonomy" id="198431"/>
    <lineage>
        <taxon>unclassified sequences</taxon>
        <taxon>environmental samples</taxon>
    </lineage>
</organism>